<gene>
    <name evidence="3" type="ORF">K0U00_46430</name>
</gene>
<dbReference type="PROSITE" id="PS00073">
    <property type="entry name" value="ACYL_COA_DH_2"/>
    <property type="match status" value="1"/>
</dbReference>
<dbReference type="PANTHER" id="PTHR31084">
    <property type="entry name" value="ALPHA-L-FUCOSIDASE 2"/>
    <property type="match status" value="1"/>
</dbReference>
<dbReference type="Gene3D" id="2.70.98.50">
    <property type="entry name" value="putative glycoside hydrolase family protein from bacillus halodurans"/>
    <property type="match status" value="1"/>
</dbReference>
<sequence>RPFDEGTTAAGERTIMMSGQSGPGGVRFAAAIQAVAEGGSVRIIGDFLSIEGADAVTLLLAANTSFRHSDPEQASLEQLQAASRLSYASLRERHISDYAVYYRRVDLELHGSGGLAQEAEAVKLPTDVRLRKLKEGAEDAGLFSLYYQFGRYLLLSCSRPGTLAANLQGIWNASFTPPWESKYT</sequence>
<dbReference type="InterPro" id="IPR006089">
    <property type="entry name" value="Acyl-CoA_DH_CS"/>
</dbReference>
<evidence type="ECO:0000313" key="3">
    <source>
        <dbReference type="EMBL" id="MBW7461519.1"/>
    </source>
</evidence>
<reference evidence="3 4" key="1">
    <citation type="submission" date="2021-07" db="EMBL/GenBank/DDBJ databases">
        <title>Paenibacillus radiodurans sp. nov., isolated from the southeastern edge of Tengger Desert.</title>
        <authorList>
            <person name="Zhang G."/>
        </authorList>
    </citation>
    <scope>NUCLEOTIDE SEQUENCE [LARGE SCALE GENOMIC DNA]</scope>
    <source>
        <strain evidence="3 4">CCM 7311</strain>
    </source>
</reference>
<dbReference type="Pfam" id="PF22124">
    <property type="entry name" value="Glyco_hydro_95_cat"/>
    <property type="match status" value="1"/>
</dbReference>
<proteinExistence type="predicted"/>
<feature type="non-terminal residue" evidence="3">
    <location>
        <position position="184"/>
    </location>
</feature>
<organism evidence="3 4">
    <name type="scientific">Paenibacillus sepulcri</name>
    <dbReference type="NCBI Taxonomy" id="359917"/>
    <lineage>
        <taxon>Bacteria</taxon>
        <taxon>Bacillati</taxon>
        <taxon>Bacillota</taxon>
        <taxon>Bacilli</taxon>
        <taxon>Bacillales</taxon>
        <taxon>Paenibacillaceae</taxon>
        <taxon>Paenibacillus</taxon>
    </lineage>
</organism>
<dbReference type="Proteomes" id="UP001519887">
    <property type="component" value="Unassembled WGS sequence"/>
</dbReference>
<protein>
    <submittedName>
        <fullName evidence="3">Glycoside hydrolase N-terminal domain-containing protein</fullName>
    </submittedName>
</protein>
<dbReference type="InterPro" id="IPR027414">
    <property type="entry name" value="GH95_N_dom"/>
</dbReference>
<keyword evidence="4" id="KW-1185">Reference proteome</keyword>
<name>A0ABS7CKV2_9BACL</name>
<dbReference type="Pfam" id="PF14498">
    <property type="entry name" value="Glyco_hyd_65N_2"/>
    <property type="match status" value="1"/>
</dbReference>
<feature type="domain" description="Glycosyl hydrolase family 95 catalytic" evidence="2">
    <location>
        <begin position="86"/>
        <end position="184"/>
    </location>
</feature>
<dbReference type="SUPFAM" id="SSF48208">
    <property type="entry name" value="Six-hairpin glycosidases"/>
    <property type="match status" value="1"/>
</dbReference>
<comment type="caution">
    <text evidence="3">The sequence shown here is derived from an EMBL/GenBank/DDBJ whole genome shotgun (WGS) entry which is preliminary data.</text>
</comment>
<evidence type="ECO:0000313" key="4">
    <source>
        <dbReference type="Proteomes" id="UP001519887"/>
    </source>
</evidence>
<dbReference type="InterPro" id="IPR054363">
    <property type="entry name" value="GH95_cat"/>
</dbReference>
<feature type="domain" description="Glycosyl hydrolase family 95 N-terminal" evidence="1">
    <location>
        <begin position="8"/>
        <end position="68"/>
    </location>
</feature>
<keyword evidence="3" id="KW-0378">Hydrolase</keyword>
<dbReference type="GO" id="GO:0016787">
    <property type="term" value="F:hydrolase activity"/>
    <property type="evidence" value="ECO:0007669"/>
    <property type="project" value="UniProtKB-KW"/>
</dbReference>
<evidence type="ECO:0000259" key="1">
    <source>
        <dbReference type="Pfam" id="PF14498"/>
    </source>
</evidence>
<feature type="non-terminal residue" evidence="3">
    <location>
        <position position="1"/>
    </location>
</feature>
<accession>A0ABS7CKV2</accession>
<evidence type="ECO:0000259" key="2">
    <source>
        <dbReference type="Pfam" id="PF22124"/>
    </source>
</evidence>
<dbReference type="PANTHER" id="PTHR31084:SF0">
    <property type="entry name" value="ALPHA-L-FUCOSIDASE 2"/>
    <property type="match status" value="1"/>
</dbReference>
<dbReference type="EMBL" id="JAHZIK010003022">
    <property type="protein sequence ID" value="MBW7461519.1"/>
    <property type="molecule type" value="Genomic_DNA"/>
</dbReference>
<dbReference type="InterPro" id="IPR008928">
    <property type="entry name" value="6-hairpin_glycosidase_sf"/>
</dbReference>